<organism evidence="1 2">
    <name type="scientific">Mycolicibacterium monacense</name>
    <name type="common">Mycobacterium monacense</name>
    <dbReference type="NCBI Taxonomy" id="85693"/>
    <lineage>
        <taxon>Bacteria</taxon>
        <taxon>Bacillati</taxon>
        <taxon>Actinomycetota</taxon>
        <taxon>Actinomycetes</taxon>
        <taxon>Mycobacteriales</taxon>
        <taxon>Mycobacteriaceae</taxon>
        <taxon>Mycolicibacterium</taxon>
    </lineage>
</organism>
<name>A0AAD1IXZ9_MYCMB</name>
<evidence type="ECO:0000313" key="2">
    <source>
        <dbReference type="Proteomes" id="UP000466039"/>
    </source>
</evidence>
<dbReference type="Proteomes" id="UP000466039">
    <property type="component" value="Chromosome"/>
</dbReference>
<gene>
    <name evidence="1" type="ORF">MMON_38990</name>
</gene>
<accession>A0AAD1IXZ9</accession>
<dbReference type="RefSeq" id="WP_041924967.1">
    <property type="nucleotide sequence ID" value="NZ_AP022617.1"/>
</dbReference>
<evidence type="ECO:0000313" key="1">
    <source>
        <dbReference type="EMBL" id="BBZ62598.1"/>
    </source>
</evidence>
<protein>
    <submittedName>
        <fullName evidence="1">Uncharacterized protein</fullName>
    </submittedName>
</protein>
<dbReference type="AlphaFoldDB" id="A0AAD1IXZ9"/>
<proteinExistence type="predicted"/>
<keyword evidence="2" id="KW-1185">Reference proteome</keyword>
<sequence>MTVTVTLSTGGTDEYMRFGDSYVKRNDGTLDVVRHGAKEWHSYASGDWVDVEGDEKKSKSRGFWR</sequence>
<dbReference type="EMBL" id="AP022617">
    <property type="protein sequence ID" value="BBZ62598.1"/>
    <property type="molecule type" value="Genomic_DNA"/>
</dbReference>
<reference evidence="1 2" key="1">
    <citation type="journal article" date="2019" name="Emerg. Microbes Infect.">
        <title>Comprehensive subspecies identification of 175 nontuberculous mycobacteria species based on 7547 genomic profiles.</title>
        <authorList>
            <person name="Matsumoto Y."/>
            <person name="Kinjo T."/>
            <person name="Motooka D."/>
            <person name="Nabeya D."/>
            <person name="Jung N."/>
            <person name="Uechi K."/>
            <person name="Horii T."/>
            <person name="Iida T."/>
            <person name="Fujita J."/>
            <person name="Nakamura S."/>
        </authorList>
    </citation>
    <scope>NUCLEOTIDE SEQUENCE [LARGE SCALE GENOMIC DNA]</scope>
    <source>
        <strain evidence="1 2">JCM 15658</strain>
    </source>
</reference>